<sequence>MEDGQNERISKTFQHLKLPQIEVLHIEDEYLDAGLKVILKDKIN</sequence>
<reference evidence="2" key="1">
    <citation type="journal article" date="2019" name="Int. J. Syst. Evol. Microbiol.">
        <title>The Global Catalogue of Microorganisms (GCM) 10K type strain sequencing project: providing services to taxonomists for standard genome sequencing and annotation.</title>
        <authorList>
            <consortium name="The Broad Institute Genomics Platform"/>
            <consortium name="The Broad Institute Genome Sequencing Center for Infectious Disease"/>
            <person name="Wu L."/>
            <person name="Ma J."/>
        </authorList>
    </citation>
    <scope>NUCLEOTIDE SEQUENCE [LARGE SCALE GENOMIC DNA]</scope>
    <source>
        <strain evidence="2">CGMCC 1.10832</strain>
    </source>
</reference>
<organism evidence="1 2">
    <name type="scientific">Marivirga lumbricoides</name>
    <dbReference type="NCBI Taxonomy" id="1046115"/>
    <lineage>
        <taxon>Bacteria</taxon>
        <taxon>Pseudomonadati</taxon>
        <taxon>Bacteroidota</taxon>
        <taxon>Cytophagia</taxon>
        <taxon>Cytophagales</taxon>
        <taxon>Marivirgaceae</taxon>
        <taxon>Marivirga</taxon>
    </lineage>
</organism>
<keyword evidence="2" id="KW-1185">Reference proteome</keyword>
<dbReference type="Proteomes" id="UP000636010">
    <property type="component" value="Unassembled WGS sequence"/>
</dbReference>
<accession>A0ABQ1MXG4</accession>
<evidence type="ECO:0000313" key="1">
    <source>
        <dbReference type="EMBL" id="GGC48537.1"/>
    </source>
</evidence>
<gene>
    <name evidence="1" type="ORF">GCM10011506_37740</name>
</gene>
<proteinExistence type="predicted"/>
<evidence type="ECO:0000313" key="2">
    <source>
        <dbReference type="Proteomes" id="UP000636010"/>
    </source>
</evidence>
<comment type="caution">
    <text evidence="1">The sequence shown here is derived from an EMBL/GenBank/DDBJ whole genome shotgun (WGS) entry which is preliminary data.</text>
</comment>
<dbReference type="EMBL" id="BMEC01000013">
    <property type="protein sequence ID" value="GGC48537.1"/>
    <property type="molecule type" value="Genomic_DNA"/>
</dbReference>
<name>A0ABQ1MXG4_9BACT</name>
<protein>
    <submittedName>
        <fullName evidence="1">Uncharacterized protein</fullName>
    </submittedName>
</protein>